<evidence type="ECO:0000313" key="2">
    <source>
        <dbReference type="Proteomes" id="UP001227268"/>
    </source>
</evidence>
<dbReference type="Proteomes" id="UP001227268">
    <property type="component" value="Unassembled WGS sequence"/>
</dbReference>
<keyword evidence="2" id="KW-1185">Reference proteome</keyword>
<name>A0ACC2W187_9TREE</name>
<evidence type="ECO:0000313" key="1">
    <source>
        <dbReference type="EMBL" id="KAJ9104417.1"/>
    </source>
</evidence>
<dbReference type="EMBL" id="JASBWT010000005">
    <property type="protein sequence ID" value="KAJ9104417.1"/>
    <property type="molecule type" value="Genomic_DNA"/>
</dbReference>
<proteinExistence type="predicted"/>
<sequence length="234" mass="26254">MLIFLIHLNGKYLGITKRVGPGPPDTASVNPATADVLNEKIFGQHLLDFPAKNLVGRVHHIANLVAKSFLKHEDCVDKPAELPSINVFAPEDENEEWRDSQDESDSENPEEVEMDEEDDTDSCNRSPLYLVKRLAHYVLLSEQRKKVYLAIKAADITLESSLNGGVSLEPFSKSCRICYIFDAAYEVITDEQQDAKQQWIERWTAMTEAITSELEKGTEVDLDSLPRPPATPSI</sequence>
<accession>A0ACC2W187</accession>
<reference evidence="1" key="1">
    <citation type="submission" date="2023-04" db="EMBL/GenBank/DDBJ databases">
        <title>Draft Genome sequencing of Naganishia species isolated from polar environments using Oxford Nanopore Technology.</title>
        <authorList>
            <person name="Leo P."/>
            <person name="Venkateswaran K."/>
        </authorList>
    </citation>
    <scope>NUCLEOTIDE SEQUENCE</scope>
    <source>
        <strain evidence="1">MNA-CCFEE 5423</strain>
    </source>
</reference>
<protein>
    <submittedName>
        <fullName evidence="1">Uncharacterized protein</fullName>
    </submittedName>
</protein>
<organism evidence="1 2">
    <name type="scientific">Naganishia friedmannii</name>
    <dbReference type="NCBI Taxonomy" id="89922"/>
    <lineage>
        <taxon>Eukaryota</taxon>
        <taxon>Fungi</taxon>
        <taxon>Dikarya</taxon>
        <taxon>Basidiomycota</taxon>
        <taxon>Agaricomycotina</taxon>
        <taxon>Tremellomycetes</taxon>
        <taxon>Filobasidiales</taxon>
        <taxon>Filobasidiaceae</taxon>
        <taxon>Naganishia</taxon>
    </lineage>
</organism>
<gene>
    <name evidence="1" type="ORF">QFC21_001912</name>
</gene>
<comment type="caution">
    <text evidence="1">The sequence shown here is derived from an EMBL/GenBank/DDBJ whole genome shotgun (WGS) entry which is preliminary data.</text>
</comment>